<evidence type="ECO:0000313" key="2">
    <source>
        <dbReference type="EMBL" id="CAK9162435.1"/>
    </source>
</evidence>
<gene>
    <name evidence="2" type="ORF">ILEXP_LOCUS31303</name>
</gene>
<protein>
    <submittedName>
        <fullName evidence="2">Uncharacterized protein</fullName>
    </submittedName>
</protein>
<feature type="transmembrane region" description="Helical" evidence="1">
    <location>
        <begin position="79"/>
        <end position="103"/>
    </location>
</feature>
<proteinExistence type="predicted"/>
<accession>A0ABC8T2V6</accession>
<keyword evidence="3" id="KW-1185">Reference proteome</keyword>
<evidence type="ECO:0000256" key="1">
    <source>
        <dbReference type="SAM" id="Phobius"/>
    </source>
</evidence>
<sequence>MTPVLHDSCRQLVLTDYPTPLSLPFSLNTITHALNRRLKDLRAQILRPNFFEIFRLSFFEVFQLGFFDSQAHSTTTDIWLIKYCVSLSLSLFLSASLASAVIFQN</sequence>
<evidence type="ECO:0000313" key="3">
    <source>
        <dbReference type="Proteomes" id="UP001642360"/>
    </source>
</evidence>
<keyword evidence="1" id="KW-0472">Membrane</keyword>
<reference evidence="2 3" key="1">
    <citation type="submission" date="2024-02" db="EMBL/GenBank/DDBJ databases">
        <authorList>
            <person name="Vignale AGUSTIN F."/>
            <person name="Sosa J E."/>
            <person name="Modenutti C."/>
        </authorList>
    </citation>
    <scope>NUCLEOTIDE SEQUENCE [LARGE SCALE GENOMIC DNA]</scope>
</reference>
<comment type="caution">
    <text evidence="2">The sequence shown here is derived from an EMBL/GenBank/DDBJ whole genome shotgun (WGS) entry which is preliminary data.</text>
</comment>
<dbReference type="Proteomes" id="UP001642360">
    <property type="component" value="Unassembled WGS sequence"/>
</dbReference>
<keyword evidence="1" id="KW-0812">Transmembrane</keyword>
<keyword evidence="1" id="KW-1133">Transmembrane helix</keyword>
<dbReference type="EMBL" id="CAUOFW020003855">
    <property type="protein sequence ID" value="CAK9162435.1"/>
    <property type="molecule type" value="Genomic_DNA"/>
</dbReference>
<dbReference type="AlphaFoldDB" id="A0ABC8T2V6"/>
<name>A0ABC8T2V6_9AQUA</name>
<organism evidence="2 3">
    <name type="scientific">Ilex paraguariensis</name>
    <name type="common">yerba mate</name>
    <dbReference type="NCBI Taxonomy" id="185542"/>
    <lineage>
        <taxon>Eukaryota</taxon>
        <taxon>Viridiplantae</taxon>
        <taxon>Streptophyta</taxon>
        <taxon>Embryophyta</taxon>
        <taxon>Tracheophyta</taxon>
        <taxon>Spermatophyta</taxon>
        <taxon>Magnoliopsida</taxon>
        <taxon>eudicotyledons</taxon>
        <taxon>Gunneridae</taxon>
        <taxon>Pentapetalae</taxon>
        <taxon>asterids</taxon>
        <taxon>campanulids</taxon>
        <taxon>Aquifoliales</taxon>
        <taxon>Aquifoliaceae</taxon>
        <taxon>Ilex</taxon>
    </lineage>
</organism>